<accession>A0A254NGX6</accession>
<comment type="caution">
    <text evidence="15">The sequence shown here is derived from an EMBL/GenBank/DDBJ whole genome shotgun (WGS) entry which is preliminary data.</text>
</comment>
<keyword evidence="7 10" id="KW-0472">Membrane</keyword>
<keyword evidence="4 10" id="KW-1134">Transmembrane beta strand</keyword>
<evidence type="ECO:0000256" key="1">
    <source>
        <dbReference type="ARBA" id="ARBA00004571"/>
    </source>
</evidence>
<dbReference type="InterPro" id="IPR000531">
    <property type="entry name" value="Beta-barrel_TonB"/>
</dbReference>
<feature type="signal peptide" evidence="12">
    <location>
        <begin position="1"/>
        <end position="22"/>
    </location>
</feature>
<feature type="domain" description="TonB-dependent receptor-like beta-barrel" evidence="13">
    <location>
        <begin position="276"/>
        <end position="678"/>
    </location>
</feature>
<name>A0A254NGX6_9BURK</name>
<evidence type="ECO:0000256" key="4">
    <source>
        <dbReference type="ARBA" id="ARBA00022452"/>
    </source>
</evidence>
<dbReference type="NCBIfam" id="TIGR01783">
    <property type="entry name" value="TonB-siderophor"/>
    <property type="match status" value="1"/>
</dbReference>
<evidence type="ECO:0000259" key="13">
    <source>
        <dbReference type="Pfam" id="PF00593"/>
    </source>
</evidence>
<dbReference type="RefSeq" id="WP_088483294.1">
    <property type="nucleotide sequence ID" value="NZ_NISI01000003.1"/>
</dbReference>
<dbReference type="PANTHER" id="PTHR32552:SF74">
    <property type="entry name" value="HYDROXAMATE SIDEROPHORE RECEPTOR FHUE"/>
    <property type="match status" value="1"/>
</dbReference>
<evidence type="ECO:0000259" key="14">
    <source>
        <dbReference type="Pfam" id="PF07715"/>
    </source>
</evidence>
<evidence type="ECO:0000256" key="9">
    <source>
        <dbReference type="ARBA" id="ARBA00023237"/>
    </source>
</evidence>
<evidence type="ECO:0000313" key="16">
    <source>
        <dbReference type="Proteomes" id="UP000197446"/>
    </source>
</evidence>
<dbReference type="Gene3D" id="2.170.130.10">
    <property type="entry name" value="TonB-dependent receptor, plug domain"/>
    <property type="match status" value="1"/>
</dbReference>
<keyword evidence="8 15" id="KW-0675">Receptor</keyword>
<dbReference type="InterPro" id="IPR036942">
    <property type="entry name" value="Beta-barrel_TonB_sf"/>
</dbReference>
<evidence type="ECO:0000256" key="2">
    <source>
        <dbReference type="ARBA" id="ARBA00009810"/>
    </source>
</evidence>
<comment type="similarity">
    <text evidence="2 10 11">Belongs to the TonB-dependent receptor family.</text>
</comment>
<gene>
    <name evidence="15" type="ORF">CDO81_11245</name>
</gene>
<keyword evidence="16" id="KW-1185">Reference proteome</keyword>
<dbReference type="InterPro" id="IPR039426">
    <property type="entry name" value="TonB-dep_rcpt-like"/>
</dbReference>
<dbReference type="GO" id="GO:0009279">
    <property type="term" value="C:cell outer membrane"/>
    <property type="evidence" value="ECO:0007669"/>
    <property type="project" value="UniProtKB-SubCell"/>
</dbReference>
<dbReference type="GO" id="GO:0015344">
    <property type="term" value="F:siderophore uptake transmembrane transporter activity"/>
    <property type="evidence" value="ECO:0007669"/>
    <property type="project" value="TreeGrafter"/>
</dbReference>
<sequence length="707" mass="76515">MTPPAFLLTACALAAASLPARAQTAATPAESPQAASLQTVVVTGKRANRVSKGATGLAMDVKETPQTISNIDGEDMANFGLTGSNEALGLATGINVEQYETNRATFNARGFDIQLTQVDGLGMTNAWGTVVGREDTFLFDRIELIRGANGLLTGVGNASGTINYIRKRPLNQDNGEFNLTLGAWGKKRAALDLNKVLTEDGAWAGRLVVAHEDKDSYLRDLHDKRTSVYGVVDGQIGSRGVLTLGLTAVDSKQDSPMWGSLTLRRADGTQADFPVGSSTSQRWTYWNTRSYNAFIEYAHQLAEGWEAKLTYNTRHGDESTRLLYAYSPTGVLNADNTGVIGWPYRSEGDTDHRVLDANLSGDFTAFGRRHRLLLGVSQSREKTAVNIFPVQDHMGDALPAFPYGGDVYTEPTWGSRQPSTRGEQKLTRLYAASQISLTDELKGILGMNAVRLARSGASIYGNAATNTVYPDTREVSPYVGLTYAFSPAVTGYVSYSDIFQNQDQTDKKGEYLAPMKGVNAEAGVKAEWLDRALLTTFAVFTARQQGLATYGGVITGTGTSLDGQSWYEGKDVKSRGFEAEATGRLGKNAKLTLGYTHLKLTGPDGQDIYEWVPRNTVNFRVDSRLPALPALHLGVGGRWQSEVSKTGGPKQDAYLVANAFAAYEVSPAATLRLNVNNLFDKKYVGGLAYGAIYGEPRNVSVTLDYKL</sequence>
<evidence type="ECO:0000313" key="15">
    <source>
        <dbReference type="EMBL" id="OWR04273.1"/>
    </source>
</evidence>
<dbReference type="AlphaFoldDB" id="A0A254NGX6"/>
<dbReference type="PANTHER" id="PTHR32552">
    <property type="entry name" value="FERRICHROME IRON RECEPTOR-RELATED"/>
    <property type="match status" value="1"/>
</dbReference>
<dbReference type="GO" id="GO:0038023">
    <property type="term" value="F:signaling receptor activity"/>
    <property type="evidence" value="ECO:0007669"/>
    <property type="project" value="InterPro"/>
</dbReference>
<evidence type="ECO:0000256" key="6">
    <source>
        <dbReference type="ARBA" id="ARBA00023077"/>
    </source>
</evidence>
<dbReference type="Pfam" id="PF07715">
    <property type="entry name" value="Plug"/>
    <property type="match status" value="1"/>
</dbReference>
<keyword evidence="9 10" id="KW-0998">Cell outer membrane</keyword>
<dbReference type="SUPFAM" id="SSF56935">
    <property type="entry name" value="Porins"/>
    <property type="match status" value="1"/>
</dbReference>
<dbReference type="Gene3D" id="2.40.170.20">
    <property type="entry name" value="TonB-dependent receptor, beta-barrel domain"/>
    <property type="match status" value="1"/>
</dbReference>
<protein>
    <submittedName>
        <fullName evidence="15">TonB-dependent siderophore receptor</fullName>
    </submittedName>
</protein>
<dbReference type="CDD" id="cd01347">
    <property type="entry name" value="ligand_gated_channel"/>
    <property type="match status" value="1"/>
</dbReference>
<dbReference type="PROSITE" id="PS52016">
    <property type="entry name" value="TONB_DEPENDENT_REC_3"/>
    <property type="match status" value="1"/>
</dbReference>
<proteinExistence type="inferred from homology"/>
<evidence type="ECO:0000256" key="12">
    <source>
        <dbReference type="SAM" id="SignalP"/>
    </source>
</evidence>
<evidence type="ECO:0000256" key="5">
    <source>
        <dbReference type="ARBA" id="ARBA00022692"/>
    </source>
</evidence>
<evidence type="ECO:0000256" key="3">
    <source>
        <dbReference type="ARBA" id="ARBA00022448"/>
    </source>
</evidence>
<feature type="domain" description="TonB-dependent receptor plug" evidence="14">
    <location>
        <begin position="61"/>
        <end position="161"/>
    </location>
</feature>
<dbReference type="Proteomes" id="UP000197446">
    <property type="component" value="Unassembled WGS sequence"/>
</dbReference>
<organism evidence="15 16">
    <name type="scientific">Roseateles puraquae</name>
    <dbReference type="NCBI Taxonomy" id="431059"/>
    <lineage>
        <taxon>Bacteria</taxon>
        <taxon>Pseudomonadati</taxon>
        <taxon>Pseudomonadota</taxon>
        <taxon>Betaproteobacteria</taxon>
        <taxon>Burkholderiales</taxon>
        <taxon>Sphaerotilaceae</taxon>
        <taxon>Roseateles</taxon>
    </lineage>
</organism>
<dbReference type="InterPro" id="IPR010105">
    <property type="entry name" value="TonB_sidphr_rcpt"/>
</dbReference>
<dbReference type="Pfam" id="PF00593">
    <property type="entry name" value="TonB_dep_Rec_b-barrel"/>
    <property type="match status" value="1"/>
</dbReference>
<evidence type="ECO:0000256" key="10">
    <source>
        <dbReference type="PROSITE-ProRule" id="PRU01360"/>
    </source>
</evidence>
<comment type="subcellular location">
    <subcellularLocation>
        <location evidence="1 10">Cell outer membrane</location>
        <topology evidence="1 10">Multi-pass membrane protein</topology>
    </subcellularLocation>
</comment>
<evidence type="ECO:0000256" key="7">
    <source>
        <dbReference type="ARBA" id="ARBA00023136"/>
    </source>
</evidence>
<evidence type="ECO:0000256" key="11">
    <source>
        <dbReference type="RuleBase" id="RU003357"/>
    </source>
</evidence>
<keyword evidence="6 11" id="KW-0798">TonB box</keyword>
<dbReference type="GO" id="GO:0015891">
    <property type="term" value="P:siderophore transport"/>
    <property type="evidence" value="ECO:0007669"/>
    <property type="project" value="InterPro"/>
</dbReference>
<feature type="chain" id="PRO_5013168767" evidence="12">
    <location>
        <begin position="23"/>
        <end position="707"/>
    </location>
</feature>
<dbReference type="EMBL" id="NISI01000003">
    <property type="protein sequence ID" value="OWR04273.1"/>
    <property type="molecule type" value="Genomic_DNA"/>
</dbReference>
<dbReference type="OrthoDB" id="174652at2"/>
<keyword evidence="3 10" id="KW-0813">Transport</keyword>
<dbReference type="InterPro" id="IPR037066">
    <property type="entry name" value="Plug_dom_sf"/>
</dbReference>
<reference evidence="15 16" key="1">
    <citation type="journal article" date="2007" name="Int. J. Syst. Evol. Microbiol.">
        <title>Description of Pelomonas aquatica sp. nov. and Pelomonas puraquae sp. nov., isolated from industrial and haemodialysis water.</title>
        <authorList>
            <person name="Gomila M."/>
            <person name="Bowien B."/>
            <person name="Falsen E."/>
            <person name="Moore E.R."/>
            <person name="Lalucat J."/>
        </authorList>
    </citation>
    <scope>NUCLEOTIDE SEQUENCE [LARGE SCALE GENOMIC DNA]</scope>
    <source>
        <strain evidence="15 16">CCUG 52769</strain>
    </source>
</reference>
<evidence type="ECO:0000256" key="8">
    <source>
        <dbReference type="ARBA" id="ARBA00023170"/>
    </source>
</evidence>
<keyword evidence="5 10" id="KW-0812">Transmembrane</keyword>
<dbReference type="InterPro" id="IPR012910">
    <property type="entry name" value="Plug_dom"/>
</dbReference>
<keyword evidence="12" id="KW-0732">Signal</keyword>